<evidence type="ECO:0000313" key="2">
    <source>
        <dbReference type="Proteomes" id="UP001143856"/>
    </source>
</evidence>
<gene>
    <name evidence="1" type="ORF">NUW58_g2844</name>
</gene>
<dbReference type="Proteomes" id="UP001143856">
    <property type="component" value="Unassembled WGS sequence"/>
</dbReference>
<dbReference type="EMBL" id="JAPDGR010000396">
    <property type="protein sequence ID" value="KAJ2990650.1"/>
    <property type="molecule type" value="Genomic_DNA"/>
</dbReference>
<accession>A0ACC1PGE1</accession>
<sequence length="583" mass="62846">MVLTQYNYLFALGIIFAILDAWNIGANDVANSWATSVASRSLTLMQAMIGASIFEFAGAVGVGARVADTIRTKIVSPDHYEDKPAVLMLGMVCAIMGSSIWLTIATKIGLPVSTTHSLLGGVVGMGIASIGADKVTWVAPSTATGTDKINTGVVSVFLAWIVAPGLSGIFASVIFLSTKYGVMLRKDPVKKAFALIPVYFGLTAILLAMLLIWKGGSYKIDLTDGGIAGAIIGTGFAWALLVAIFFMPWLWRVVVVEDWQLRWYHIYLGPLLLRRPEPPSPPADFESPIRDFYEGHLTRDQLEAKRAGNADVEAGRLPASTDKEAAIADSILKSSGNSESSSEQAAFAPRPHKPLVGPKPEGLPWYSGAMLFWYFKFAVLHGVDQDVVSAQKKKDMLSGDLEDAHARATHFDNKAEFMYSFLQIMTAATASFSHGANDISNAVGPFATIYEIWQSGAIPSKAPVPTWILAFGAAALVIGLWTYGYNIMRNLGNKLTLNSPSRGFSMELGSTITIIVATRLKLPISTTQCITGAIVGVGLCNGDWRALNWRMIAWIYGGWIFTLPISGIISGGLMGIILNAPRW</sequence>
<keyword evidence="2" id="KW-1185">Reference proteome</keyword>
<comment type="caution">
    <text evidence="1">The sequence shown here is derived from an EMBL/GenBank/DDBJ whole genome shotgun (WGS) entry which is preliminary data.</text>
</comment>
<reference evidence="1" key="1">
    <citation type="submission" date="2022-10" db="EMBL/GenBank/DDBJ databases">
        <title>Genome Sequence of Xylaria curta.</title>
        <authorList>
            <person name="Buettner E."/>
        </authorList>
    </citation>
    <scope>NUCLEOTIDE SEQUENCE</scope>
    <source>
        <strain evidence="1">Babe10</strain>
    </source>
</reference>
<proteinExistence type="predicted"/>
<protein>
    <submittedName>
        <fullName evidence="1">Uncharacterized protein</fullName>
    </submittedName>
</protein>
<evidence type="ECO:0000313" key="1">
    <source>
        <dbReference type="EMBL" id="KAJ2990650.1"/>
    </source>
</evidence>
<name>A0ACC1PGE1_9PEZI</name>
<organism evidence="1 2">
    <name type="scientific">Xylaria curta</name>
    <dbReference type="NCBI Taxonomy" id="42375"/>
    <lineage>
        <taxon>Eukaryota</taxon>
        <taxon>Fungi</taxon>
        <taxon>Dikarya</taxon>
        <taxon>Ascomycota</taxon>
        <taxon>Pezizomycotina</taxon>
        <taxon>Sordariomycetes</taxon>
        <taxon>Xylariomycetidae</taxon>
        <taxon>Xylariales</taxon>
        <taxon>Xylariaceae</taxon>
        <taxon>Xylaria</taxon>
    </lineage>
</organism>